<keyword evidence="12 15" id="KW-0573">Peptidoglycan synthesis</keyword>
<feature type="binding site" evidence="17">
    <location>
        <position position="273"/>
    </location>
    <ligand>
        <name>Mg(2+)</name>
        <dbReference type="ChEBI" id="CHEBI:18420"/>
        <label>1</label>
    </ligand>
</feature>
<dbReference type="InterPro" id="IPR005905">
    <property type="entry name" value="D_ala_D_ala"/>
</dbReference>
<dbReference type="EC" id="6.3.2.4" evidence="6 15"/>
<dbReference type="GO" id="GO:0046872">
    <property type="term" value="F:metal ion binding"/>
    <property type="evidence" value="ECO:0007669"/>
    <property type="project" value="UniProtKB-KW"/>
</dbReference>
<evidence type="ECO:0000256" key="1">
    <source>
        <dbReference type="ARBA" id="ARBA00001936"/>
    </source>
</evidence>
<feature type="binding site" evidence="17">
    <location>
        <position position="273"/>
    </location>
    <ligand>
        <name>Mg(2+)</name>
        <dbReference type="ChEBI" id="CHEBI:18420"/>
        <label>2</label>
    </ligand>
</feature>
<dbReference type="PROSITE" id="PS00844">
    <property type="entry name" value="DALA_DALA_LIGASE_2"/>
    <property type="match status" value="1"/>
</dbReference>
<keyword evidence="7 15" id="KW-0963">Cytoplasm</keyword>
<feature type="binding site" evidence="17">
    <location>
        <position position="260"/>
    </location>
    <ligand>
        <name>Mg(2+)</name>
        <dbReference type="ChEBI" id="CHEBI:18420"/>
        <label>1</label>
    </ligand>
</feature>
<feature type="active site" evidence="16">
    <location>
        <position position="284"/>
    </location>
</feature>
<dbReference type="InterPro" id="IPR013815">
    <property type="entry name" value="ATP_grasp_subdomain_1"/>
</dbReference>
<dbReference type="UniPathway" id="UPA00219"/>
<keyword evidence="17" id="KW-0479">Metal-binding</keyword>
<comment type="subcellular location">
    <subcellularLocation>
        <location evidence="3 15">Cytoplasm</location>
    </subcellularLocation>
</comment>
<dbReference type="GO" id="GO:0008716">
    <property type="term" value="F:D-alanine-D-alanine ligase activity"/>
    <property type="evidence" value="ECO:0007669"/>
    <property type="project" value="UniProtKB-UniRule"/>
</dbReference>
<feature type="binding site" evidence="17">
    <location>
        <position position="275"/>
    </location>
    <ligand>
        <name>Mg(2+)</name>
        <dbReference type="ChEBI" id="CHEBI:18420"/>
        <label>2</label>
    </ligand>
</feature>
<keyword evidence="17" id="KW-0460">Magnesium</keyword>
<keyword evidence="10 18" id="KW-0067">ATP-binding</keyword>
<dbReference type="NCBIfam" id="NF002378">
    <property type="entry name" value="PRK01372.1"/>
    <property type="match status" value="1"/>
</dbReference>
<evidence type="ECO:0000256" key="13">
    <source>
        <dbReference type="ARBA" id="ARBA00023316"/>
    </source>
</evidence>
<dbReference type="InterPro" id="IPR011095">
    <property type="entry name" value="Dala_Dala_lig_C"/>
</dbReference>
<dbReference type="PROSITE" id="PS00843">
    <property type="entry name" value="DALA_DALA_LIGASE_1"/>
    <property type="match status" value="1"/>
</dbReference>
<dbReference type="InterPro" id="IPR000291">
    <property type="entry name" value="D-Ala_lig_Van_CS"/>
</dbReference>
<comment type="pathway">
    <text evidence="4 15">Cell wall biogenesis; peptidoglycan biosynthesis.</text>
</comment>
<accession>A0A4R6MEC1</accession>
<dbReference type="SUPFAM" id="SSF52440">
    <property type="entry name" value="PreATP-grasp domain"/>
    <property type="match status" value="1"/>
</dbReference>
<keyword evidence="21" id="KW-1185">Reference proteome</keyword>
<comment type="catalytic activity">
    <reaction evidence="14 15">
        <text>2 D-alanine + ATP = D-alanyl-D-alanine + ADP + phosphate + H(+)</text>
        <dbReference type="Rhea" id="RHEA:11224"/>
        <dbReference type="ChEBI" id="CHEBI:15378"/>
        <dbReference type="ChEBI" id="CHEBI:30616"/>
        <dbReference type="ChEBI" id="CHEBI:43474"/>
        <dbReference type="ChEBI" id="CHEBI:57416"/>
        <dbReference type="ChEBI" id="CHEBI:57822"/>
        <dbReference type="ChEBI" id="CHEBI:456216"/>
        <dbReference type="EC" id="6.3.2.4"/>
    </reaction>
</comment>
<dbReference type="InterPro" id="IPR011761">
    <property type="entry name" value="ATP-grasp"/>
</dbReference>
<name>A0A4R6MEC1_9GAMM</name>
<dbReference type="EMBL" id="SNXC01000010">
    <property type="protein sequence ID" value="TDO99050.1"/>
    <property type="molecule type" value="Genomic_DNA"/>
</dbReference>
<proteinExistence type="inferred from homology"/>
<dbReference type="GO" id="GO:0008360">
    <property type="term" value="P:regulation of cell shape"/>
    <property type="evidence" value="ECO:0007669"/>
    <property type="project" value="UniProtKB-KW"/>
</dbReference>
<dbReference type="GO" id="GO:0005829">
    <property type="term" value="C:cytosol"/>
    <property type="evidence" value="ECO:0007669"/>
    <property type="project" value="TreeGrafter"/>
</dbReference>
<dbReference type="Gene3D" id="3.30.1490.20">
    <property type="entry name" value="ATP-grasp fold, A domain"/>
    <property type="match status" value="1"/>
</dbReference>
<evidence type="ECO:0000313" key="20">
    <source>
        <dbReference type="EMBL" id="TDO99050.1"/>
    </source>
</evidence>
<comment type="cofactor">
    <cofactor evidence="17">
        <name>Mg(2+)</name>
        <dbReference type="ChEBI" id="CHEBI:18420"/>
    </cofactor>
    <cofactor evidence="17">
        <name>Mn(2+)</name>
        <dbReference type="ChEBI" id="CHEBI:29035"/>
    </cofactor>
    <text evidence="17">Binds 2 magnesium or manganese ions per subunit.</text>
</comment>
<evidence type="ECO:0000256" key="6">
    <source>
        <dbReference type="ARBA" id="ARBA00012216"/>
    </source>
</evidence>
<dbReference type="AlphaFoldDB" id="A0A4R6MEC1"/>
<evidence type="ECO:0000256" key="10">
    <source>
        <dbReference type="ARBA" id="ARBA00022840"/>
    </source>
</evidence>
<dbReference type="PANTHER" id="PTHR23132">
    <property type="entry name" value="D-ALANINE--D-ALANINE LIGASE"/>
    <property type="match status" value="1"/>
</dbReference>
<dbReference type="PIRSF" id="PIRSF039102">
    <property type="entry name" value="Ddl/VanB"/>
    <property type="match status" value="1"/>
</dbReference>
<dbReference type="PROSITE" id="PS50975">
    <property type="entry name" value="ATP_GRASP"/>
    <property type="match status" value="1"/>
</dbReference>
<dbReference type="PANTHER" id="PTHR23132:SF23">
    <property type="entry name" value="D-ALANINE--D-ALANINE LIGASE B"/>
    <property type="match status" value="1"/>
</dbReference>
<evidence type="ECO:0000256" key="7">
    <source>
        <dbReference type="ARBA" id="ARBA00022490"/>
    </source>
</evidence>
<comment type="cofactor">
    <cofactor evidence="1">
        <name>Mn(2+)</name>
        <dbReference type="ChEBI" id="CHEBI:29035"/>
    </cofactor>
</comment>
<gene>
    <name evidence="15" type="primary">ddl</name>
    <name evidence="20" type="ORF">DFP79_1475</name>
</gene>
<comment type="function">
    <text evidence="2 15">Cell wall formation.</text>
</comment>
<keyword evidence="8 15" id="KW-0436">Ligase</keyword>
<feature type="active site" evidence="16">
    <location>
        <position position="18"/>
    </location>
</feature>
<evidence type="ECO:0000256" key="5">
    <source>
        <dbReference type="ARBA" id="ARBA00010871"/>
    </source>
</evidence>
<evidence type="ECO:0000256" key="4">
    <source>
        <dbReference type="ARBA" id="ARBA00004752"/>
    </source>
</evidence>
<dbReference type="NCBIfam" id="TIGR01205">
    <property type="entry name" value="D_ala_D_alaTIGR"/>
    <property type="match status" value="1"/>
</dbReference>
<dbReference type="OrthoDB" id="9813261at2"/>
<feature type="domain" description="ATP-grasp" evidence="19">
    <location>
        <begin position="109"/>
        <end position="306"/>
    </location>
</feature>
<dbReference type="InterPro" id="IPR016185">
    <property type="entry name" value="PreATP-grasp_dom_sf"/>
</dbReference>
<evidence type="ECO:0000256" key="14">
    <source>
        <dbReference type="ARBA" id="ARBA00047614"/>
    </source>
</evidence>
<evidence type="ECO:0000256" key="18">
    <source>
        <dbReference type="PROSITE-ProRule" id="PRU00409"/>
    </source>
</evidence>
<keyword evidence="11 15" id="KW-0133">Cell shape</keyword>
<dbReference type="Gene3D" id="3.30.470.20">
    <property type="entry name" value="ATP-grasp fold, B domain"/>
    <property type="match status" value="1"/>
</dbReference>
<protein>
    <recommendedName>
        <fullName evidence="6 15">D-alanine--D-alanine ligase</fullName>
        <ecNumber evidence="6 15">6.3.2.4</ecNumber>
    </recommendedName>
    <alternativeName>
        <fullName evidence="15">D-Ala-D-Ala ligase</fullName>
    </alternativeName>
    <alternativeName>
        <fullName evidence="15">D-alanylalanine synthetase</fullName>
    </alternativeName>
</protein>
<keyword evidence="13 15" id="KW-0961">Cell wall biogenesis/degradation</keyword>
<comment type="caution">
    <text evidence="20">The sequence shown here is derived from an EMBL/GenBank/DDBJ whole genome shotgun (WGS) entry which is preliminary data.</text>
</comment>
<dbReference type="Pfam" id="PF01820">
    <property type="entry name" value="Dala_Dala_lig_N"/>
    <property type="match status" value="1"/>
</dbReference>
<sequence length="315" mass="34381">MKLQDARIAVLYGGKCAEREVSLESGGLILEALIGKGYDAFGIDLFGEQRNSDPIAQLTAEKFDVAFIALHGGDGEDGHIQAVLDLLSKPYTGSRQLACALAMDKLMTKKLWIGMGIPTPEYISGAGKVSIESIERQLEYPVIVKPSREGSTLGISKAENADQLRVALEDALKYDSDILVEEFIEGPEFTVTIIDDEVYPVIGLKPSEDHQLYDYDAKYLADDTEYLLPCGLSDLEESQLKALSLEAYKAVGCEGWGRVDVMRRMNGHFSVLEVNTSPGMTSHSLVPMSAASTGMKYQDLVERILNSAWSSTNGV</sequence>
<evidence type="ECO:0000256" key="8">
    <source>
        <dbReference type="ARBA" id="ARBA00022598"/>
    </source>
</evidence>
<dbReference type="Gene3D" id="3.40.50.20">
    <property type="match status" value="1"/>
</dbReference>
<dbReference type="GO" id="GO:0005524">
    <property type="term" value="F:ATP binding"/>
    <property type="evidence" value="ECO:0007669"/>
    <property type="project" value="UniProtKB-UniRule"/>
</dbReference>
<dbReference type="GO" id="GO:0071555">
    <property type="term" value="P:cell wall organization"/>
    <property type="evidence" value="ECO:0007669"/>
    <property type="project" value="UniProtKB-KW"/>
</dbReference>
<reference evidence="20 21" key="1">
    <citation type="submission" date="2019-03" db="EMBL/GenBank/DDBJ databases">
        <title>Genomic Encyclopedia of Type Strains, Phase III (KMG-III): the genomes of soil and plant-associated and newly described type strains.</title>
        <authorList>
            <person name="Whitman W."/>
        </authorList>
    </citation>
    <scope>NUCLEOTIDE SEQUENCE [LARGE SCALE GENOMIC DNA]</scope>
    <source>
        <strain evidence="20 21">CECT 7378</strain>
    </source>
</reference>
<evidence type="ECO:0000256" key="16">
    <source>
        <dbReference type="PIRSR" id="PIRSR039102-1"/>
    </source>
</evidence>
<dbReference type="RefSeq" id="WP_133503258.1">
    <property type="nucleotide sequence ID" value="NZ_SNXC01000010.1"/>
</dbReference>
<evidence type="ECO:0000256" key="11">
    <source>
        <dbReference type="ARBA" id="ARBA00022960"/>
    </source>
</evidence>
<evidence type="ECO:0000256" key="15">
    <source>
        <dbReference type="HAMAP-Rule" id="MF_00047"/>
    </source>
</evidence>
<evidence type="ECO:0000256" key="2">
    <source>
        <dbReference type="ARBA" id="ARBA00003921"/>
    </source>
</evidence>
<dbReference type="HAMAP" id="MF_00047">
    <property type="entry name" value="Dala_Dala_lig"/>
    <property type="match status" value="1"/>
</dbReference>
<evidence type="ECO:0000256" key="9">
    <source>
        <dbReference type="ARBA" id="ARBA00022741"/>
    </source>
</evidence>
<dbReference type="SUPFAM" id="SSF56059">
    <property type="entry name" value="Glutathione synthetase ATP-binding domain-like"/>
    <property type="match status" value="1"/>
</dbReference>
<organism evidence="20 21">
    <name type="scientific">Marinomonas balearica</name>
    <dbReference type="NCBI Taxonomy" id="491947"/>
    <lineage>
        <taxon>Bacteria</taxon>
        <taxon>Pseudomonadati</taxon>
        <taxon>Pseudomonadota</taxon>
        <taxon>Gammaproteobacteria</taxon>
        <taxon>Oceanospirillales</taxon>
        <taxon>Oceanospirillaceae</taxon>
        <taxon>Marinomonas</taxon>
    </lineage>
</organism>
<evidence type="ECO:0000256" key="17">
    <source>
        <dbReference type="PIRSR" id="PIRSR039102-3"/>
    </source>
</evidence>
<keyword evidence="9 18" id="KW-0547">Nucleotide-binding</keyword>
<evidence type="ECO:0000256" key="3">
    <source>
        <dbReference type="ARBA" id="ARBA00004496"/>
    </source>
</evidence>
<keyword evidence="17" id="KW-0464">Manganese</keyword>
<dbReference type="GO" id="GO:0009252">
    <property type="term" value="P:peptidoglycan biosynthetic process"/>
    <property type="evidence" value="ECO:0007669"/>
    <property type="project" value="UniProtKB-UniRule"/>
</dbReference>
<dbReference type="Pfam" id="PF07478">
    <property type="entry name" value="Dala_Dala_lig_C"/>
    <property type="match status" value="1"/>
</dbReference>
<feature type="active site" evidence="16">
    <location>
        <position position="151"/>
    </location>
</feature>
<evidence type="ECO:0000259" key="19">
    <source>
        <dbReference type="PROSITE" id="PS50975"/>
    </source>
</evidence>
<evidence type="ECO:0000313" key="21">
    <source>
        <dbReference type="Proteomes" id="UP000294656"/>
    </source>
</evidence>
<dbReference type="InterPro" id="IPR011127">
    <property type="entry name" value="Dala_Dala_lig_N"/>
</dbReference>
<evidence type="ECO:0000256" key="12">
    <source>
        <dbReference type="ARBA" id="ARBA00022984"/>
    </source>
</evidence>
<dbReference type="Proteomes" id="UP000294656">
    <property type="component" value="Unassembled WGS sequence"/>
</dbReference>
<comment type="similarity">
    <text evidence="5 15">Belongs to the D-alanine--D-alanine ligase family.</text>
</comment>